<dbReference type="Gene3D" id="2.10.109.10">
    <property type="entry name" value="Umud Fragment, subunit A"/>
    <property type="match status" value="1"/>
</dbReference>
<proteinExistence type="predicted"/>
<dbReference type="STRING" id="1348114.OM33_10815"/>
<reference evidence="2 3" key="1">
    <citation type="submission" date="2014-11" db="EMBL/GenBank/DDBJ databases">
        <title>Complete Genome Sequence of Pseudoalteromonas sp. Strain OCN003 Isolated from Kaneohe Bay, Oahu, Hawaii.</title>
        <authorList>
            <person name="Beurmann S."/>
            <person name="Videau P."/>
            <person name="Ushijima B."/>
            <person name="Smith A.M."/>
            <person name="Aeby G.S."/>
            <person name="Callahan S.M."/>
            <person name="Belcaid M."/>
        </authorList>
    </citation>
    <scope>NUCLEOTIDE SEQUENCE [LARGE SCALE GENOMIC DNA]</scope>
    <source>
        <strain evidence="2 3">OCN003</strain>
    </source>
</reference>
<dbReference type="AlphaFoldDB" id="A0A0A7EGC1"/>
<name>A0A0A7EGC1_9GAMM</name>
<evidence type="ECO:0000313" key="2">
    <source>
        <dbReference type="EMBL" id="AIY65593.1"/>
    </source>
</evidence>
<evidence type="ECO:0000259" key="1">
    <source>
        <dbReference type="Pfam" id="PF00717"/>
    </source>
</evidence>
<protein>
    <submittedName>
        <fullName evidence="2">DNA polymerase V</fullName>
    </submittedName>
</protein>
<dbReference type="InterPro" id="IPR039418">
    <property type="entry name" value="LexA-like"/>
</dbReference>
<keyword evidence="3" id="KW-1185">Reference proteome</keyword>
<dbReference type="OrthoDB" id="9787787at2"/>
<feature type="domain" description="Peptidase S24/S26A/S26B/S26C" evidence="1">
    <location>
        <begin position="8"/>
        <end position="119"/>
    </location>
</feature>
<evidence type="ECO:0000313" key="3">
    <source>
        <dbReference type="Proteomes" id="UP000030341"/>
    </source>
</evidence>
<dbReference type="InterPro" id="IPR036286">
    <property type="entry name" value="LexA/Signal_pep-like_sf"/>
</dbReference>
<organism evidence="2 3">
    <name type="scientific">Pseudoalteromonas piratica</name>
    <dbReference type="NCBI Taxonomy" id="1348114"/>
    <lineage>
        <taxon>Bacteria</taxon>
        <taxon>Pseudomonadati</taxon>
        <taxon>Pseudomonadota</taxon>
        <taxon>Gammaproteobacteria</taxon>
        <taxon>Alteromonadales</taxon>
        <taxon>Pseudoalteromonadaceae</taxon>
        <taxon>Pseudoalteromonas</taxon>
    </lineage>
</organism>
<dbReference type="CDD" id="cd06529">
    <property type="entry name" value="S24_LexA-like"/>
    <property type="match status" value="1"/>
</dbReference>
<dbReference type="eggNOG" id="COG1974">
    <property type="taxonomic scope" value="Bacteria"/>
</dbReference>
<sequence length="133" mass="14395">MKVVPIKIEAGITGFESPAAEYQELGLSLDELLIQHPNATFVGVATGDSMVGSGIFDGDILIVDRALEPHQGDVIVANFNGVFTCKIFDKQRGMLISSSPHYSPILVSKGDTFQYEGVVSTSVRLHRARKALF</sequence>
<dbReference type="PANTHER" id="PTHR33516:SF2">
    <property type="entry name" value="LEXA REPRESSOR-RELATED"/>
    <property type="match status" value="1"/>
</dbReference>
<dbReference type="InterPro" id="IPR050077">
    <property type="entry name" value="LexA_repressor"/>
</dbReference>
<dbReference type="NCBIfam" id="NF007621">
    <property type="entry name" value="PRK10276.1"/>
    <property type="match status" value="1"/>
</dbReference>
<dbReference type="InterPro" id="IPR015927">
    <property type="entry name" value="Peptidase_S24_S26A/B/C"/>
</dbReference>
<dbReference type="PANTHER" id="PTHR33516">
    <property type="entry name" value="LEXA REPRESSOR"/>
    <property type="match status" value="1"/>
</dbReference>
<dbReference type="EMBL" id="CP009888">
    <property type="protein sequence ID" value="AIY65593.1"/>
    <property type="molecule type" value="Genomic_DNA"/>
</dbReference>
<dbReference type="HOGENOM" id="CLU_066192_0_4_6"/>
<accession>A0A0A7EGC1</accession>
<dbReference type="RefSeq" id="WP_038641612.1">
    <property type="nucleotide sequence ID" value="NZ_CP009888.1"/>
</dbReference>
<dbReference type="KEGG" id="pseo:OM33_10815"/>
<gene>
    <name evidence="2" type="ORF">OM33_10815</name>
</gene>
<dbReference type="SUPFAM" id="SSF51306">
    <property type="entry name" value="LexA/Signal peptidase"/>
    <property type="match status" value="1"/>
</dbReference>
<dbReference type="Proteomes" id="UP000030341">
    <property type="component" value="Chromosome 1"/>
</dbReference>
<dbReference type="Pfam" id="PF00717">
    <property type="entry name" value="Peptidase_S24"/>
    <property type="match status" value="1"/>
</dbReference>